<evidence type="ECO:0000256" key="1">
    <source>
        <dbReference type="SAM" id="MobiDB-lite"/>
    </source>
</evidence>
<evidence type="ECO:0000313" key="2">
    <source>
        <dbReference type="EMBL" id="KAK3338929.1"/>
    </source>
</evidence>
<dbReference type="PANTHER" id="PTHR14097">
    <property type="entry name" value="OXIDOREDUCTASE HTATIP2"/>
    <property type="match status" value="1"/>
</dbReference>
<sequence length="287" mass="30779">MHLILTGATGLVGSAVLDAMIKTKDITKISIISRRPVKMAEDAKDPRINVILHKDFEKYDSDLLNQLRGATGCVWALGISQNAVGKEEYVKITKDFPLAAAAAFQTLPSSGPSGPSSSPASSSPESQSQPQQPFRFIYVSGEGATTVPLDSQPLLSRLTNPWFAIIKGQTELSLSQLYSTPGTFLPWSMRPGFVDPSSHPAITPYIPKPPFLVNLAGCVLGPPIRAGYKKMWSPTEPLGKFLVEMAMGGWDETIRKEGETGGKGIEKLEGGGVVVSNEGWRRVAGLG</sequence>
<organism evidence="2 3">
    <name type="scientific">Neurospora tetraspora</name>
    <dbReference type="NCBI Taxonomy" id="94610"/>
    <lineage>
        <taxon>Eukaryota</taxon>
        <taxon>Fungi</taxon>
        <taxon>Dikarya</taxon>
        <taxon>Ascomycota</taxon>
        <taxon>Pezizomycotina</taxon>
        <taxon>Sordariomycetes</taxon>
        <taxon>Sordariomycetidae</taxon>
        <taxon>Sordariales</taxon>
        <taxon>Sordariaceae</taxon>
        <taxon>Neurospora</taxon>
    </lineage>
</organism>
<dbReference type="InterPro" id="IPR036291">
    <property type="entry name" value="NAD(P)-bd_dom_sf"/>
</dbReference>
<dbReference type="GeneID" id="87860082"/>
<dbReference type="RefSeq" id="XP_062678289.1">
    <property type="nucleotide sequence ID" value="XM_062822928.1"/>
</dbReference>
<feature type="region of interest" description="Disordered" evidence="1">
    <location>
        <begin position="107"/>
        <end position="131"/>
    </location>
</feature>
<name>A0AAE0MP38_9PEZI</name>
<comment type="caution">
    <text evidence="2">The sequence shown here is derived from an EMBL/GenBank/DDBJ whole genome shotgun (WGS) entry which is preliminary data.</text>
</comment>
<protein>
    <recommendedName>
        <fullName evidence="4">Nucleoside-diphosphate-sugar epimerase</fullName>
    </recommendedName>
</protein>
<reference evidence="2" key="1">
    <citation type="journal article" date="2023" name="Mol. Phylogenet. Evol.">
        <title>Genome-scale phylogeny and comparative genomics of the fungal order Sordariales.</title>
        <authorList>
            <person name="Hensen N."/>
            <person name="Bonometti L."/>
            <person name="Westerberg I."/>
            <person name="Brannstrom I.O."/>
            <person name="Guillou S."/>
            <person name="Cros-Aarteil S."/>
            <person name="Calhoun S."/>
            <person name="Haridas S."/>
            <person name="Kuo A."/>
            <person name="Mondo S."/>
            <person name="Pangilinan J."/>
            <person name="Riley R."/>
            <person name="LaButti K."/>
            <person name="Andreopoulos B."/>
            <person name="Lipzen A."/>
            <person name="Chen C."/>
            <person name="Yan M."/>
            <person name="Daum C."/>
            <person name="Ng V."/>
            <person name="Clum A."/>
            <person name="Steindorff A."/>
            <person name="Ohm R.A."/>
            <person name="Martin F."/>
            <person name="Silar P."/>
            <person name="Natvig D.O."/>
            <person name="Lalanne C."/>
            <person name="Gautier V."/>
            <person name="Ament-Velasquez S.L."/>
            <person name="Kruys A."/>
            <person name="Hutchinson M.I."/>
            <person name="Powell A.J."/>
            <person name="Barry K."/>
            <person name="Miller A.N."/>
            <person name="Grigoriev I.V."/>
            <person name="Debuchy R."/>
            <person name="Gladieux P."/>
            <person name="Hiltunen Thoren M."/>
            <person name="Johannesson H."/>
        </authorList>
    </citation>
    <scope>NUCLEOTIDE SEQUENCE</scope>
    <source>
        <strain evidence="2">CBS 560.94</strain>
    </source>
</reference>
<dbReference type="AlphaFoldDB" id="A0AAE0MP38"/>
<keyword evidence="3" id="KW-1185">Reference proteome</keyword>
<evidence type="ECO:0000313" key="3">
    <source>
        <dbReference type="Proteomes" id="UP001278500"/>
    </source>
</evidence>
<evidence type="ECO:0008006" key="4">
    <source>
        <dbReference type="Google" id="ProtNLM"/>
    </source>
</evidence>
<feature type="compositionally biased region" description="Low complexity" evidence="1">
    <location>
        <begin position="108"/>
        <end position="131"/>
    </location>
</feature>
<dbReference type="Gene3D" id="3.40.50.720">
    <property type="entry name" value="NAD(P)-binding Rossmann-like Domain"/>
    <property type="match status" value="1"/>
</dbReference>
<dbReference type="SUPFAM" id="SSF51735">
    <property type="entry name" value="NAD(P)-binding Rossmann-fold domains"/>
    <property type="match status" value="1"/>
</dbReference>
<dbReference type="PANTHER" id="PTHR14097:SF8">
    <property type="entry name" value="NAD(P)-BINDING DOMAIN-CONTAINING PROTEIN"/>
    <property type="match status" value="1"/>
</dbReference>
<dbReference type="EMBL" id="JAUEPP010000007">
    <property type="protein sequence ID" value="KAK3338929.1"/>
    <property type="molecule type" value="Genomic_DNA"/>
</dbReference>
<reference evidence="2" key="2">
    <citation type="submission" date="2023-06" db="EMBL/GenBank/DDBJ databases">
        <authorList>
            <consortium name="Lawrence Berkeley National Laboratory"/>
            <person name="Haridas S."/>
            <person name="Hensen N."/>
            <person name="Bonometti L."/>
            <person name="Westerberg I."/>
            <person name="Brannstrom I.O."/>
            <person name="Guillou S."/>
            <person name="Cros-Aarteil S."/>
            <person name="Calhoun S."/>
            <person name="Kuo A."/>
            <person name="Mondo S."/>
            <person name="Pangilinan J."/>
            <person name="Riley R."/>
            <person name="Labutti K."/>
            <person name="Andreopoulos B."/>
            <person name="Lipzen A."/>
            <person name="Chen C."/>
            <person name="Yanf M."/>
            <person name="Daum C."/>
            <person name="Ng V."/>
            <person name="Clum A."/>
            <person name="Steindorff A."/>
            <person name="Ohm R."/>
            <person name="Martin F."/>
            <person name="Silar P."/>
            <person name="Natvig D."/>
            <person name="Lalanne C."/>
            <person name="Gautier V."/>
            <person name="Ament-Velasquez S.L."/>
            <person name="Kruys A."/>
            <person name="Hutchinson M.I."/>
            <person name="Powell A.J."/>
            <person name="Barry K."/>
            <person name="Miller A.N."/>
            <person name="Grigoriev I.V."/>
            <person name="Debuchy R."/>
            <person name="Gladieux P."/>
            <person name="Thoren M.H."/>
            <person name="Johannesson H."/>
        </authorList>
    </citation>
    <scope>NUCLEOTIDE SEQUENCE</scope>
    <source>
        <strain evidence="2">CBS 560.94</strain>
    </source>
</reference>
<accession>A0AAE0MP38</accession>
<proteinExistence type="predicted"/>
<dbReference type="Proteomes" id="UP001278500">
    <property type="component" value="Unassembled WGS sequence"/>
</dbReference>
<gene>
    <name evidence="2" type="ORF">B0H65DRAFT_284950</name>
</gene>